<dbReference type="EMBL" id="JAUYVU010000004">
    <property type="protein sequence ID" value="MDP2541314.1"/>
    <property type="molecule type" value="Genomic_DNA"/>
</dbReference>
<feature type="region of interest" description="Disordered" evidence="1">
    <location>
        <begin position="1"/>
        <end position="22"/>
    </location>
</feature>
<evidence type="ECO:0008006" key="4">
    <source>
        <dbReference type="Google" id="ProtNLM"/>
    </source>
</evidence>
<accession>A0ABT9F3N0</accession>
<feature type="compositionally biased region" description="Polar residues" evidence="1">
    <location>
        <begin position="1"/>
        <end position="20"/>
    </location>
</feature>
<protein>
    <recommendedName>
        <fullName evidence="4">Bacteriocin-like protein</fullName>
    </recommendedName>
</protein>
<organism evidence="2 3">
    <name type="scientific">Tenacibaculum discolor</name>
    <dbReference type="NCBI Taxonomy" id="361581"/>
    <lineage>
        <taxon>Bacteria</taxon>
        <taxon>Pseudomonadati</taxon>
        <taxon>Bacteroidota</taxon>
        <taxon>Flavobacteriia</taxon>
        <taxon>Flavobacteriales</taxon>
        <taxon>Flavobacteriaceae</taxon>
        <taxon>Tenacibaculum</taxon>
    </lineage>
</organism>
<proteinExistence type="predicted"/>
<gene>
    <name evidence="2" type="ORF">Q8W23_07490</name>
</gene>
<keyword evidence="3" id="KW-1185">Reference proteome</keyword>
<dbReference type="Proteomes" id="UP001242342">
    <property type="component" value="Unassembled WGS sequence"/>
</dbReference>
<dbReference type="RefSeq" id="WP_176550530.1">
    <property type="nucleotide sequence ID" value="NZ_JAUYVU010000004.1"/>
</dbReference>
<comment type="caution">
    <text evidence="2">The sequence shown here is derived from an EMBL/GenBank/DDBJ whole genome shotgun (WGS) entry which is preliminary data.</text>
</comment>
<evidence type="ECO:0000313" key="3">
    <source>
        <dbReference type="Proteomes" id="UP001242342"/>
    </source>
</evidence>
<sequence length="52" mass="5649">MLKNISNLGSVLNKQEQKSVNGGDENCGVFTRPCQEGYGFDENCNCIPEPGN</sequence>
<evidence type="ECO:0000313" key="2">
    <source>
        <dbReference type="EMBL" id="MDP2541314.1"/>
    </source>
</evidence>
<name>A0ABT9F3N0_9FLAO</name>
<evidence type="ECO:0000256" key="1">
    <source>
        <dbReference type="SAM" id="MobiDB-lite"/>
    </source>
</evidence>
<reference evidence="2 3" key="1">
    <citation type="submission" date="2023-07" db="EMBL/GenBank/DDBJ databases">
        <title>Genome content predicts the carbon catabolic preferences of heterotrophic bacteria.</title>
        <authorList>
            <person name="Gralka M."/>
        </authorList>
    </citation>
    <scope>NUCLEOTIDE SEQUENCE [LARGE SCALE GENOMIC DNA]</scope>
    <source>
        <strain evidence="2 3">4G03</strain>
    </source>
</reference>